<sequence>MYPITGQLRHHESGARRPGLTPQLPLDEYDADDSDPFSAEFLEYGVLREGQRPRLATELDRRLHP</sequence>
<proteinExistence type="predicted"/>
<evidence type="ECO:0000313" key="3">
    <source>
        <dbReference type="Proteomes" id="UP000002941"/>
    </source>
</evidence>
<gene>
    <name evidence="2" type="ORF">HMPREF1318_2218</name>
</gene>
<dbReference type="EMBL" id="AKFT01000036">
    <property type="protein sequence ID" value="EJF46994.1"/>
    <property type="molecule type" value="Genomic_DNA"/>
</dbReference>
<accession>J0NIQ0</accession>
<protein>
    <submittedName>
        <fullName evidence="2">Uncharacterized protein</fullName>
    </submittedName>
</protein>
<dbReference type="Proteomes" id="UP000002941">
    <property type="component" value="Unassembled WGS sequence"/>
</dbReference>
<reference evidence="2 3" key="1">
    <citation type="submission" date="2012-05" db="EMBL/GenBank/DDBJ databases">
        <authorList>
            <person name="Harkins D.M."/>
            <person name="Madupu R."/>
            <person name="Durkin A.S."/>
            <person name="Torralba M."/>
            <person name="Methe B."/>
            <person name="Sutton G.G."/>
            <person name="Nelson K.E."/>
        </authorList>
    </citation>
    <scope>NUCLEOTIDE SEQUENCE [LARGE SCALE GENOMIC DNA]</scope>
    <source>
        <strain evidence="2 3">F0489</strain>
    </source>
</reference>
<organism evidence="2 3">
    <name type="scientific">Actinomyces massiliensis F0489</name>
    <dbReference type="NCBI Taxonomy" id="1125718"/>
    <lineage>
        <taxon>Bacteria</taxon>
        <taxon>Bacillati</taxon>
        <taxon>Actinomycetota</taxon>
        <taxon>Actinomycetes</taxon>
        <taxon>Actinomycetales</taxon>
        <taxon>Actinomycetaceae</taxon>
        <taxon>Actinomyces</taxon>
    </lineage>
</organism>
<comment type="caution">
    <text evidence="2">The sequence shown here is derived from an EMBL/GenBank/DDBJ whole genome shotgun (WGS) entry which is preliminary data.</text>
</comment>
<dbReference type="AlphaFoldDB" id="J0NIQ0"/>
<feature type="region of interest" description="Disordered" evidence="1">
    <location>
        <begin position="1"/>
        <end position="25"/>
    </location>
</feature>
<evidence type="ECO:0000256" key="1">
    <source>
        <dbReference type="SAM" id="MobiDB-lite"/>
    </source>
</evidence>
<keyword evidence="3" id="KW-1185">Reference proteome</keyword>
<name>J0NIQ0_9ACTO</name>
<evidence type="ECO:0000313" key="2">
    <source>
        <dbReference type="EMBL" id="EJF46994.1"/>
    </source>
</evidence>